<dbReference type="GO" id="GO:0004497">
    <property type="term" value="F:monooxygenase activity"/>
    <property type="evidence" value="ECO:0007669"/>
    <property type="project" value="UniProtKB-KW"/>
</dbReference>
<accession>A0A9W7UWK5</accession>
<name>A0A9W7UWK5_BACCE</name>
<dbReference type="Proteomes" id="UP000475765">
    <property type="component" value="Unassembled WGS sequence"/>
</dbReference>
<comment type="caution">
    <text evidence="2">The sequence shown here is derived from an EMBL/GenBank/DDBJ whole genome shotgun (WGS) entry which is preliminary data.</text>
</comment>
<sequence length="390" mass="44724">MKKRICIIGSGTAGLNLAYALRENFEVTILHHRSAEDIKNGRIMSTQIQPKKTIRNHFDLEKWNDQTLIQNLHMNIGNENLFVANFKESALSVDQRFYFFHEMKALSKQDVSFDLNKVSNKEIKEIINDFDLVIDCSGKQGPIFPFPIEEDLSPFDKPQRKCIVGYFLGVERKNPIGVNVTILPELGQIIEIPAITEYGPVTIFYISVIPKSRLDVFKGIKNADEFTNKMKEVVQEFFPEIQSRMDEKEFRLCDEKGFLQIAFTPVIRKPYLTIKDKLVIGCGDSVSLNDPITGQGCNVIAYCVEQLAQTLNEHKESQWDERIGEVYWDKINQFVKEVSEWTNAMMQPLPEHVIQLLMAGSTNPEVADQIAEWFVNPRTAYEAFFSVKAL</sequence>
<dbReference type="AlphaFoldDB" id="A0A9W7UWK5"/>
<dbReference type="InterPro" id="IPR036188">
    <property type="entry name" value="FAD/NAD-bd_sf"/>
</dbReference>
<protein>
    <submittedName>
        <fullName evidence="2">Styrene monooxygenase</fullName>
    </submittedName>
</protein>
<dbReference type="InterPro" id="IPR041654">
    <property type="entry name" value="StyA_sbd"/>
</dbReference>
<keyword evidence="2" id="KW-0503">Monooxygenase</keyword>
<gene>
    <name evidence="2" type="ORF">F8172_14805</name>
</gene>
<organism evidence="2 3">
    <name type="scientific">Bacillus cereus</name>
    <dbReference type="NCBI Taxonomy" id="1396"/>
    <lineage>
        <taxon>Bacteria</taxon>
        <taxon>Bacillati</taxon>
        <taxon>Bacillota</taxon>
        <taxon>Bacilli</taxon>
        <taxon>Bacillales</taxon>
        <taxon>Bacillaceae</taxon>
        <taxon>Bacillus</taxon>
        <taxon>Bacillus cereus group</taxon>
    </lineage>
</organism>
<dbReference type="Gene3D" id="3.50.50.60">
    <property type="entry name" value="FAD/NAD(P)-binding domain"/>
    <property type="match status" value="2"/>
</dbReference>
<feature type="domain" description="Styrene monooxygenase StyA putative substrate binding" evidence="1">
    <location>
        <begin position="138"/>
        <end position="244"/>
    </location>
</feature>
<dbReference type="EMBL" id="WBPP01000017">
    <property type="protein sequence ID" value="KAB2395342.1"/>
    <property type="molecule type" value="Genomic_DNA"/>
</dbReference>
<evidence type="ECO:0000313" key="2">
    <source>
        <dbReference type="EMBL" id="KAB2395342.1"/>
    </source>
</evidence>
<dbReference type="Pfam" id="PF17885">
    <property type="entry name" value="Smoa_sbd"/>
    <property type="match status" value="1"/>
</dbReference>
<keyword evidence="2" id="KW-0560">Oxidoreductase</keyword>
<evidence type="ECO:0000313" key="3">
    <source>
        <dbReference type="Proteomes" id="UP000475765"/>
    </source>
</evidence>
<evidence type="ECO:0000259" key="1">
    <source>
        <dbReference type="Pfam" id="PF17885"/>
    </source>
</evidence>
<proteinExistence type="predicted"/>
<reference evidence="2 3" key="1">
    <citation type="submission" date="2019-10" db="EMBL/GenBank/DDBJ databases">
        <title>Bacillus from the desert of Cuatro Cinegas, Coahuila.</title>
        <authorList>
            <person name="Olmedo-Alvarez G."/>
            <person name="Saldana S."/>
            <person name="Barcelo D."/>
        </authorList>
    </citation>
    <scope>NUCLEOTIDE SEQUENCE [LARGE SCALE GENOMIC DNA]</scope>
    <source>
        <strain evidence="2 3">CH417_13T</strain>
    </source>
</reference>
<dbReference type="Gene3D" id="3.30.9.40">
    <property type="match status" value="1"/>
</dbReference>
<dbReference type="SUPFAM" id="SSF51905">
    <property type="entry name" value="FAD/NAD(P)-binding domain"/>
    <property type="match status" value="1"/>
</dbReference>
<dbReference type="RefSeq" id="WP_151521935.1">
    <property type="nucleotide sequence ID" value="NZ_WBPL01000015.1"/>
</dbReference>